<proteinExistence type="predicted"/>
<evidence type="ECO:0000313" key="1">
    <source>
        <dbReference type="EMBL" id="GAA2923977.1"/>
    </source>
</evidence>
<accession>A0ABN3WTC5</accession>
<comment type="caution">
    <text evidence="1">The sequence shown here is derived from an EMBL/GenBank/DDBJ whole genome shotgun (WGS) entry which is preliminary data.</text>
</comment>
<name>A0ABN3WTC5_9ACTN</name>
<protein>
    <submittedName>
        <fullName evidence="1">Uncharacterized protein</fullName>
    </submittedName>
</protein>
<dbReference type="Proteomes" id="UP001500403">
    <property type="component" value="Unassembled WGS sequence"/>
</dbReference>
<keyword evidence="2" id="KW-1185">Reference proteome</keyword>
<evidence type="ECO:0000313" key="2">
    <source>
        <dbReference type="Proteomes" id="UP001500403"/>
    </source>
</evidence>
<dbReference type="EMBL" id="BAAAUD010000008">
    <property type="protein sequence ID" value="GAA2923977.1"/>
    <property type="molecule type" value="Genomic_DNA"/>
</dbReference>
<gene>
    <name evidence="1" type="ORF">GCM10010446_05200</name>
</gene>
<organism evidence="1 2">
    <name type="scientific">Streptomyces enissocaesilis</name>
    <dbReference type="NCBI Taxonomy" id="332589"/>
    <lineage>
        <taxon>Bacteria</taxon>
        <taxon>Bacillati</taxon>
        <taxon>Actinomycetota</taxon>
        <taxon>Actinomycetes</taxon>
        <taxon>Kitasatosporales</taxon>
        <taxon>Streptomycetaceae</taxon>
        <taxon>Streptomyces</taxon>
        <taxon>Streptomyces rochei group</taxon>
    </lineage>
</organism>
<reference evidence="1 2" key="1">
    <citation type="journal article" date="2019" name="Int. J. Syst. Evol. Microbiol.">
        <title>The Global Catalogue of Microorganisms (GCM) 10K type strain sequencing project: providing services to taxonomists for standard genome sequencing and annotation.</title>
        <authorList>
            <consortium name="The Broad Institute Genomics Platform"/>
            <consortium name="The Broad Institute Genome Sequencing Center for Infectious Disease"/>
            <person name="Wu L."/>
            <person name="Ma J."/>
        </authorList>
    </citation>
    <scope>NUCLEOTIDE SEQUENCE [LARGE SCALE GENOMIC DNA]</scope>
    <source>
        <strain evidence="1 2">JCM 9088</strain>
    </source>
</reference>
<sequence>MRGRRKLPGSDVSHRHALVVLCRRGSAQHLGQAKTPRSTRSAREDLADLVTADTPLGPEQTTAPLGVRRVEFDGTVRIGWIRPPQPGEARFGASRAGAADVALYTTTSVGAMVAAHPEVD</sequence>